<keyword evidence="2" id="KW-1185">Reference proteome</keyword>
<comment type="caution">
    <text evidence="1">The sequence shown here is derived from an EMBL/GenBank/DDBJ whole genome shotgun (WGS) entry which is preliminary data.</text>
</comment>
<gene>
    <name evidence="1" type="ORF">GCM10023185_25600</name>
</gene>
<sequence length="146" mass="16663">MEGLSPSLLHVLTTRHYFANAVGSVDFVPKAYVYLHWSGKQLSSLEFRALYVHARNLLRRNRLTGILADHRAMPDAPAEADREWLLNEWLPQTMEESALARYAVLPAPAPENRLHTDHVLKDLRRYLTVKAFDDMDAAVAWVSTPQ</sequence>
<proteinExistence type="predicted"/>
<organism evidence="1 2">
    <name type="scientific">Hymenobacter saemangeumensis</name>
    <dbReference type="NCBI Taxonomy" id="1084522"/>
    <lineage>
        <taxon>Bacteria</taxon>
        <taxon>Pseudomonadati</taxon>
        <taxon>Bacteroidota</taxon>
        <taxon>Cytophagia</taxon>
        <taxon>Cytophagales</taxon>
        <taxon>Hymenobacteraceae</taxon>
        <taxon>Hymenobacter</taxon>
    </lineage>
</organism>
<reference evidence="2" key="1">
    <citation type="journal article" date="2019" name="Int. J. Syst. Evol. Microbiol.">
        <title>The Global Catalogue of Microorganisms (GCM) 10K type strain sequencing project: providing services to taxonomists for standard genome sequencing and annotation.</title>
        <authorList>
            <consortium name="The Broad Institute Genomics Platform"/>
            <consortium name="The Broad Institute Genome Sequencing Center for Infectious Disease"/>
            <person name="Wu L."/>
            <person name="Ma J."/>
        </authorList>
    </citation>
    <scope>NUCLEOTIDE SEQUENCE [LARGE SCALE GENOMIC DNA]</scope>
    <source>
        <strain evidence="2">JCM 17923</strain>
    </source>
</reference>
<dbReference type="Proteomes" id="UP001501153">
    <property type="component" value="Unassembled WGS sequence"/>
</dbReference>
<protein>
    <recommendedName>
        <fullName evidence="3">STAS/SEC14 domain-containing protein</fullName>
    </recommendedName>
</protein>
<evidence type="ECO:0000313" key="1">
    <source>
        <dbReference type="EMBL" id="GAA4359196.1"/>
    </source>
</evidence>
<dbReference type="EMBL" id="BAABGZ010000028">
    <property type="protein sequence ID" value="GAA4359196.1"/>
    <property type="molecule type" value="Genomic_DNA"/>
</dbReference>
<accession>A0ABP8IHV4</accession>
<evidence type="ECO:0000313" key="2">
    <source>
        <dbReference type="Proteomes" id="UP001501153"/>
    </source>
</evidence>
<evidence type="ECO:0008006" key="3">
    <source>
        <dbReference type="Google" id="ProtNLM"/>
    </source>
</evidence>
<name>A0ABP8IHV4_9BACT</name>